<keyword evidence="6 10" id="KW-0472">Membrane</keyword>
<name>B4NHE1_DROWI</name>
<keyword evidence="4 10" id="KW-1133">Transmembrane helix</keyword>
<dbReference type="PANTHER" id="PTHR24235">
    <property type="entry name" value="NEUROPEPTIDE Y RECEPTOR"/>
    <property type="match status" value="1"/>
</dbReference>
<protein>
    <recommendedName>
        <fullName evidence="11">G-protein coupled receptors family 1 profile domain-containing protein</fullName>
    </recommendedName>
</protein>
<keyword evidence="13" id="KW-1185">Reference proteome</keyword>
<feature type="transmembrane region" description="Helical" evidence="10">
    <location>
        <begin position="187"/>
        <end position="207"/>
    </location>
</feature>
<feature type="transmembrane region" description="Helical" evidence="10">
    <location>
        <begin position="148"/>
        <end position="175"/>
    </location>
</feature>
<evidence type="ECO:0000259" key="11">
    <source>
        <dbReference type="PROSITE" id="PS50262"/>
    </source>
</evidence>
<comment type="similarity">
    <text evidence="2 9">Belongs to the G-protein coupled receptor 1 family.</text>
</comment>
<dbReference type="InterPro" id="IPR017452">
    <property type="entry name" value="GPCR_Rhodpsn_7TM"/>
</dbReference>
<dbReference type="FunCoup" id="B4NHE1">
    <property type="interactions" value="117"/>
</dbReference>
<feature type="domain" description="G-protein coupled receptors family 1 profile" evidence="11">
    <location>
        <begin position="166"/>
        <end position="435"/>
    </location>
</feature>
<dbReference type="FunFam" id="1.20.1070.10:FF:000373">
    <property type="entry name" value="Neuropeptide F receptor"/>
    <property type="match status" value="1"/>
</dbReference>
<dbReference type="OrthoDB" id="9046662at2759"/>
<dbReference type="InParanoid" id="B4NHE1"/>
<dbReference type="SUPFAM" id="SSF81321">
    <property type="entry name" value="Family A G protein-coupled receptor-like"/>
    <property type="match status" value="1"/>
</dbReference>
<feature type="transmembrane region" description="Helical" evidence="10">
    <location>
        <begin position="414"/>
        <end position="438"/>
    </location>
</feature>
<dbReference type="Proteomes" id="UP000007798">
    <property type="component" value="Unassembled WGS sequence"/>
</dbReference>
<evidence type="ECO:0000313" key="12">
    <source>
        <dbReference type="EMBL" id="EDW84617.2"/>
    </source>
</evidence>
<keyword evidence="7 9" id="KW-0675">Receptor</keyword>
<organism evidence="12 13">
    <name type="scientific">Drosophila willistoni</name>
    <name type="common">Fruit fly</name>
    <dbReference type="NCBI Taxonomy" id="7260"/>
    <lineage>
        <taxon>Eukaryota</taxon>
        <taxon>Metazoa</taxon>
        <taxon>Ecdysozoa</taxon>
        <taxon>Arthropoda</taxon>
        <taxon>Hexapoda</taxon>
        <taxon>Insecta</taxon>
        <taxon>Pterygota</taxon>
        <taxon>Neoptera</taxon>
        <taxon>Endopterygota</taxon>
        <taxon>Diptera</taxon>
        <taxon>Brachycera</taxon>
        <taxon>Muscomorpha</taxon>
        <taxon>Ephydroidea</taxon>
        <taxon>Drosophilidae</taxon>
        <taxon>Drosophila</taxon>
        <taxon>Sophophora</taxon>
    </lineage>
</organism>
<feature type="transmembrane region" description="Helical" evidence="10">
    <location>
        <begin position="267"/>
        <end position="287"/>
    </location>
</feature>
<feature type="transmembrane region" description="Helical" evidence="10">
    <location>
        <begin position="322"/>
        <end position="345"/>
    </location>
</feature>
<dbReference type="Gene3D" id="1.20.1070.10">
    <property type="entry name" value="Rhodopsin 7-helix transmembrane proteins"/>
    <property type="match status" value="1"/>
</dbReference>
<evidence type="ECO:0000256" key="10">
    <source>
        <dbReference type="SAM" id="Phobius"/>
    </source>
</evidence>
<dbReference type="InterPro" id="IPR000276">
    <property type="entry name" value="GPCR_Rhodpsn"/>
</dbReference>
<proteinExistence type="inferred from homology"/>
<keyword evidence="8 9" id="KW-0807">Transducer</keyword>
<dbReference type="SMR" id="B4NHE1"/>
<dbReference type="HOGENOM" id="CLU_009579_6_1_1"/>
<evidence type="ECO:0000256" key="1">
    <source>
        <dbReference type="ARBA" id="ARBA00004141"/>
    </source>
</evidence>
<feature type="transmembrane region" description="Helical" evidence="10">
    <location>
        <begin position="227"/>
        <end position="247"/>
    </location>
</feature>
<evidence type="ECO:0000256" key="4">
    <source>
        <dbReference type="ARBA" id="ARBA00022989"/>
    </source>
</evidence>
<dbReference type="GO" id="GO:0004983">
    <property type="term" value="F:neuropeptide Y receptor activity"/>
    <property type="evidence" value="ECO:0007669"/>
    <property type="project" value="InterPro"/>
</dbReference>
<evidence type="ECO:0000256" key="8">
    <source>
        <dbReference type="ARBA" id="ARBA00023224"/>
    </source>
</evidence>
<dbReference type="PRINTS" id="PR00237">
    <property type="entry name" value="GPCRRHODOPSN"/>
</dbReference>
<evidence type="ECO:0000313" key="13">
    <source>
        <dbReference type="Proteomes" id="UP000007798"/>
    </source>
</evidence>
<dbReference type="CDD" id="cd15203">
    <property type="entry name" value="7tmA_NPYR-like"/>
    <property type="match status" value="1"/>
</dbReference>
<keyword evidence="3 9" id="KW-0812">Transmembrane</keyword>
<dbReference type="PROSITE" id="PS50262">
    <property type="entry name" value="G_PROTEIN_RECEP_F1_2"/>
    <property type="match status" value="1"/>
</dbReference>
<dbReference type="Pfam" id="PF00001">
    <property type="entry name" value="7tm_1"/>
    <property type="match status" value="1"/>
</dbReference>
<evidence type="ECO:0000256" key="2">
    <source>
        <dbReference type="ARBA" id="ARBA00010663"/>
    </source>
</evidence>
<dbReference type="GO" id="GO:0016020">
    <property type="term" value="C:membrane"/>
    <property type="evidence" value="ECO:0007669"/>
    <property type="project" value="UniProtKB-SubCell"/>
</dbReference>
<dbReference type="EMBL" id="CH964272">
    <property type="protein sequence ID" value="EDW84617.2"/>
    <property type="molecule type" value="Genomic_DNA"/>
</dbReference>
<evidence type="ECO:0000256" key="5">
    <source>
        <dbReference type="ARBA" id="ARBA00023040"/>
    </source>
</evidence>
<dbReference type="AlphaFoldDB" id="B4NHE1"/>
<dbReference type="PRINTS" id="PR01012">
    <property type="entry name" value="NRPEPTIDEYR"/>
</dbReference>
<evidence type="ECO:0000256" key="9">
    <source>
        <dbReference type="RuleBase" id="RU000688"/>
    </source>
</evidence>
<dbReference type="SMART" id="SM01381">
    <property type="entry name" value="7TM_GPCR_Srsx"/>
    <property type="match status" value="1"/>
</dbReference>
<accession>B4NHE1</accession>
<reference evidence="12 13" key="1">
    <citation type="journal article" date="2007" name="Nature">
        <title>Evolution of genes and genomes on the Drosophila phylogeny.</title>
        <authorList>
            <consortium name="Drosophila 12 Genomes Consortium"/>
            <person name="Clark A.G."/>
            <person name="Eisen M.B."/>
            <person name="Smith D.R."/>
            <person name="Bergman C.M."/>
            <person name="Oliver B."/>
            <person name="Markow T.A."/>
            <person name="Kaufman T.C."/>
            <person name="Kellis M."/>
            <person name="Gelbart W."/>
            <person name="Iyer V.N."/>
            <person name="Pollard D.A."/>
            <person name="Sackton T.B."/>
            <person name="Larracuente A.M."/>
            <person name="Singh N.D."/>
            <person name="Abad J.P."/>
            <person name="Abt D.N."/>
            <person name="Adryan B."/>
            <person name="Aguade M."/>
            <person name="Akashi H."/>
            <person name="Anderson W.W."/>
            <person name="Aquadro C.F."/>
            <person name="Ardell D.H."/>
            <person name="Arguello R."/>
            <person name="Artieri C.G."/>
            <person name="Barbash D.A."/>
            <person name="Barker D."/>
            <person name="Barsanti P."/>
            <person name="Batterham P."/>
            <person name="Batzoglou S."/>
            <person name="Begun D."/>
            <person name="Bhutkar A."/>
            <person name="Blanco E."/>
            <person name="Bosak S.A."/>
            <person name="Bradley R.K."/>
            <person name="Brand A.D."/>
            <person name="Brent M.R."/>
            <person name="Brooks A.N."/>
            <person name="Brown R.H."/>
            <person name="Butlin R.K."/>
            <person name="Caggese C."/>
            <person name="Calvi B.R."/>
            <person name="Bernardo de Carvalho A."/>
            <person name="Caspi A."/>
            <person name="Castrezana S."/>
            <person name="Celniker S.E."/>
            <person name="Chang J.L."/>
            <person name="Chapple C."/>
            <person name="Chatterji S."/>
            <person name="Chinwalla A."/>
            <person name="Civetta A."/>
            <person name="Clifton S.W."/>
            <person name="Comeron J.M."/>
            <person name="Costello J.C."/>
            <person name="Coyne J.A."/>
            <person name="Daub J."/>
            <person name="David R.G."/>
            <person name="Delcher A.L."/>
            <person name="Delehaunty K."/>
            <person name="Do C.B."/>
            <person name="Ebling H."/>
            <person name="Edwards K."/>
            <person name="Eickbush T."/>
            <person name="Evans J.D."/>
            <person name="Filipski A."/>
            <person name="Findeiss S."/>
            <person name="Freyhult E."/>
            <person name="Fulton L."/>
            <person name="Fulton R."/>
            <person name="Garcia A.C."/>
            <person name="Gardiner A."/>
            <person name="Garfield D.A."/>
            <person name="Garvin B.E."/>
            <person name="Gibson G."/>
            <person name="Gilbert D."/>
            <person name="Gnerre S."/>
            <person name="Godfrey J."/>
            <person name="Good R."/>
            <person name="Gotea V."/>
            <person name="Gravely B."/>
            <person name="Greenberg A.J."/>
            <person name="Griffiths-Jones S."/>
            <person name="Gross S."/>
            <person name="Guigo R."/>
            <person name="Gustafson E.A."/>
            <person name="Haerty W."/>
            <person name="Hahn M.W."/>
            <person name="Halligan D.L."/>
            <person name="Halpern A.L."/>
            <person name="Halter G.M."/>
            <person name="Han M.V."/>
            <person name="Heger A."/>
            <person name="Hillier L."/>
            <person name="Hinrichs A.S."/>
            <person name="Holmes I."/>
            <person name="Hoskins R.A."/>
            <person name="Hubisz M.J."/>
            <person name="Hultmark D."/>
            <person name="Huntley M.A."/>
            <person name="Jaffe D.B."/>
            <person name="Jagadeeshan S."/>
            <person name="Jeck W.R."/>
            <person name="Johnson J."/>
            <person name="Jones C.D."/>
            <person name="Jordan W.C."/>
            <person name="Karpen G.H."/>
            <person name="Kataoka E."/>
            <person name="Keightley P.D."/>
            <person name="Kheradpour P."/>
            <person name="Kirkness E.F."/>
            <person name="Koerich L.B."/>
            <person name="Kristiansen K."/>
            <person name="Kudrna D."/>
            <person name="Kulathinal R.J."/>
            <person name="Kumar S."/>
            <person name="Kwok R."/>
            <person name="Lander E."/>
            <person name="Langley C.H."/>
            <person name="Lapoint R."/>
            <person name="Lazzaro B.P."/>
            <person name="Lee S.J."/>
            <person name="Levesque L."/>
            <person name="Li R."/>
            <person name="Lin C.F."/>
            <person name="Lin M.F."/>
            <person name="Lindblad-Toh K."/>
            <person name="Llopart A."/>
            <person name="Long M."/>
            <person name="Low L."/>
            <person name="Lozovsky E."/>
            <person name="Lu J."/>
            <person name="Luo M."/>
            <person name="Machado C.A."/>
            <person name="Makalowski W."/>
            <person name="Marzo M."/>
            <person name="Matsuda M."/>
            <person name="Matzkin L."/>
            <person name="McAllister B."/>
            <person name="McBride C.S."/>
            <person name="McKernan B."/>
            <person name="McKernan K."/>
            <person name="Mendez-Lago M."/>
            <person name="Minx P."/>
            <person name="Mollenhauer M.U."/>
            <person name="Montooth K."/>
            <person name="Mount S.M."/>
            <person name="Mu X."/>
            <person name="Myers E."/>
            <person name="Negre B."/>
            <person name="Newfeld S."/>
            <person name="Nielsen R."/>
            <person name="Noor M.A."/>
            <person name="O'Grady P."/>
            <person name="Pachter L."/>
            <person name="Papaceit M."/>
            <person name="Parisi M.J."/>
            <person name="Parisi M."/>
            <person name="Parts L."/>
            <person name="Pedersen J.S."/>
            <person name="Pesole G."/>
            <person name="Phillippy A.M."/>
            <person name="Ponting C.P."/>
            <person name="Pop M."/>
            <person name="Porcelli D."/>
            <person name="Powell J.R."/>
            <person name="Prohaska S."/>
            <person name="Pruitt K."/>
            <person name="Puig M."/>
            <person name="Quesneville H."/>
            <person name="Ram K.R."/>
            <person name="Rand D."/>
            <person name="Rasmussen M.D."/>
            <person name="Reed L.K."/>
            <person name="Reenan R."/>
            <person name="Reily A."/>
            <person name="Remington K.A."/>
            <person name="Rieger T.T."/>
            <person name="Ritchie M.G."/>
            <person name="Robin C."/>
            <person name="Rogers Y.H."/>
            <person name="Rohde C."/>
            <person name="Rozas J."/>
            <person name="Rubenfield M.J."/>
            <person name="Ruiz A."/>
            <person name="Russo S."/>
            <person name="Salzberg S.L."/>
            <person name="Sanchez-Gracia A."/>
            <person name="Saranga D.J."/>
            <person name="Sato H."/>
            <person name="Schaeffer S.W."/>
            <person name="Schatz M.C."/>
            <person name="Schlenke T."/>
            <person name="Schwartz R."/>
            <person name="Segarra C."/>
            <person name="Singh R.S."/>
            <person name="Sirot L."/>
            <person name="Sirota M."/>
            <person name="Sisneros N.B."/>
            <person name="Smith C.D."/>
            <person name="Smith T.F."/>
            <person name="Spieth J."/>
            <person name="Stage D.E."/>
            <person name="Stark A."/>
            <person name="Stephan W."/>
            <person name="Strausberg R.L."/>
            <person name="Strempel S."/>
            <person name="Sturgill D."/>
            <person name="Sutton G."/>
            <person name="Sutton G.G."/>
            <person name="Tao W."/>
            <person name="Teichmann S."/>
            <person name="Tobari Y.N."/>
            <person name="Tomimura Y."/>
            <person name="Tsolas J.M."/>
            <person name="Valente V.L."/>
            <person name="Venter E."/>
            <person name="Venter J.C."/>
            <person name="Vicario S."/>
            <person name="Vieira F.G."/>
            <person name="Vilella A.J."/>
            <person name="Villasante A."/>
            <person name="Walenz B."/>
            <person name="Wang J."/>
            <person name="Wasserman M."/>
            <person name="Watts T."/>
            <person name="Wilson D."/>
            <person name="Wilson R.K."/>
            <person name="Wing R.A."/>
            <person name="Wolfner M.F."/>
            <person name="Wong A."/>
            <person name="Wong G.K."/>
            <person name="Wu C.I."/>
            <person name="Wu G."/>
            <person name="Yamamoto D."/>
            <person name="Yang H.P."/>
            <person name="Yang S.P."/>
            <person name="Yorke J.A."/>
            <person name="Yoshida K."/>
            <person name="Zdobnov E."/>
            <person name="Zhang P."/>
            <person name="Zhang Y."/>
            <person name="Zimin A.V."/>
            <person name="Baldwin J."/>
            <person name="Abdouelleil A."/>
            <person name="Abdulkadir J."/>
            <person name="Abebe A."/>
            <person name="Abera B."/>
            <person name="Abreu J."/>
            <person name="Acer S.C."/>
            <person name="Aftuck L."/>
            <person name="Alexander A."/>
            <person name="An P."/>
            <person name="Anderson E."/>
            <person name="Anderson S."/>
            <person name="Arachi H."/>
            <person name="Azer M."/>
            <person name="Bachantsang P."/>
            <person name="Barry A."/>
            <person name="Bayul T."/>
            <person name="Berlin A."/>
            <person name="Bessette D."/>
            <person name="Bloom T."/>
            <person name="Blye J."/>
            <person name="Boguslavskiy L."/>
            <person name="Bonnet C."/>
            <person name="Boukhgalter B."/>
            <person name="Bourzgui I."/>
            <person name="Brown A."/>
            <person name="Cahill P."/>
            <person name="Channer S."/>
            <person name="Cheshatsang Y."/>
            <person name="Chuda L."/>
            <person name="Citroen M."/>
            <person name="Collymore A."/>
            <person name="Cooke P."/>
            <person name="Costello M."/>
            <person name="D'Aco K."/>
            <person name="Daza R."/>
            <person name="De Haan G."/>
            <person name="DeGray S."/>
            <person name="DeMaso C."/>
            <person name="Dhargay N."/>
            <person name="Dooley K."/>
            <person name="Dooley E."/>
            <person name="Doricent M."/>
            <person name="Dorje P."/>
            <person name="Dorjee K."/>
            <person name="Dupes A."/>
            <person name="Elong R."/>
            <person name="Falk J."/>
            <person name="Farina A."/>
            <person name="Faro S."/>
            <person name="Ferguson D."/>
            <person name="Fisher S."/>
            <person name="Foley C.D."/>
            <person name="Franke A."/>
            <person name="Friedrich D."/>
            <person name="Gadbois L."/>
            <person name="Gearin G."/>
            <person name="Gearin C.R."/>
            <person name="Giannoukos G."/>
            <person name="Goode T."/>
            <person name="Graham J."/>
            <person name="Grandbois E."/>
            <person name="Grewal S."/>
            <person name="Gyaltsen K."/>
            <person name="Hafez N."/>
            <person name="Hagos B."/>
            <person name="Hall J."/>
            <person name="Henson C."/>
            <person name="Hollinger A."/>
            <person name="Honan T."/>
            <person name="Huard M.D."/>
            <person name="Hughes L."/>
            <person name="Hurhula B."/>
            <person name="Husby M.E."/>
            <person name="Kamat A."/>
            <person name="Kanga B."/>
            <person name="Kashin S."/>
            <person name="Khazanovich D."/>
            <person name="Kisner P."/>
            <person name="Lance K."/>
            <person name="Lara M."/>
            <person name="Lee W."/>
            <person name="Lennon N."/>
            <person name="Letendre F."/>
            <person name="LeVine R."/>
            <person name="Lipovsky A."/>
            <person name="Liu X."/>
            <person name="Liu J."/>
            <person name="Liu S."/>
            <person name="Lokyitsang T."/>
            <person name="Lokyitsang Y."/>
            <person name="Lubonja R."/>
            <person name="Lui A."/>
            <person name="MacDonald P."/>
            <person name="Magnisalis V."/>
            <person name="Maru K."/>
            <person name="Matthews C."/>
            <person name="McCusker W."/>
            <person name="McDonough S."/>
            <person name="Mehta T."/>
            <person name="Meldrim J."/>
            <person name="Meneus L."/>
            <person name="Mihai O."/>
            <person name="Mihalev A."/>
            <person name="Mihova T."/>
            <person name="Mittelman R."/>
            <person name="Mlenga V."/>
            <person name="Montmayeur A."/>
            <person name="Mulrain L."/>
            <person name="Navidi A."/>
            <person name="Naylor J."/>
            <person name="Negash T."/>
            <person name="Nguyen T."/>
            <person name="Nguyen N."/>
            <person name="Nicol R."/>
            <person name="Norbu C."/>
            <person name="Norbu N."/>
            <person name="Novod N."/>
            <person name="O'Neill B."/>
            <person name="Osman S."/>
            <person name="Markiewicz E."/>
            <person name="Oyono O.L."/>
            <person name="Patti C."/>
            <person name="Phunkhang P."/>
            <person name="Pierre F."/>
            <person name="Priest M."/>
            <person name="Raghuraman S."/>
            <person name="Rege F."/>
            <person name="Reyes R."/>
            <person name="Rise C."/>
            <person name="Rogov P."/>
            <person name="Ross K."/>
            <person name="Ryan E."/>
            <person name="Settipalli S."/>
            <person name="Shea T."/>
            <person name="Sherpa N."/>
            <person name="Shi L."/>
            <person name="Shih D."/>
            <person name="Sparrow T."/>
            <person name="Spaulding J."/>
            <person name="Stalker J."/>
            <person name="Stange-Thomann N."/>
            <person name="Stavropoulos S."/>
            <person name="Stone C."/>
            <person name="Strader C."/>
            <person name="Tesfaye S."/>
            <person name="Thomson T."/>
            <person name="Thoulutsang Y."/>
            <person name="Thoulutsang D."/>
            <person name="Topham K."/>
            <person name="Topping I."/>
            <person name="Tsamla T."/>
            <person name="Vassiliev H."/>
            <person name="Vo A."/>
            <person name="Wangchuk T."/>
            <person name="Wangdi T."/>
            <person name="Weiand M."/>
            <person name="Wilkinson J."/>
            <person name="Wilson A."/>
            <person name="Yadav S."/>
            <person name="Young G."/>
            <person name="Yu Q."/>
            <person name="Zembek L."/>
            <person name="Zhong D."/>
            <person name="Zimmer A."/>
            <person name="Zwirko Z."/>
            <person name="Jaffe D.B."/>
            <person name="Alvarez P."/>
            <person name="Brockman W."/>
            <person name="Butler J."/>
            <person name="Chin C."/>
            <person name="Gnerre S."/>
            <person name="Grabherr M."/>
            <person name="Kleber M."/>
            <person name="Mauceli E."/>
            <person name="MacCallum I."/>
        </authorList>
    </citation>
    <scope>NUCLEOTIDE SEQUENCE [LARGE SCALE GENOMIC DNA]</scope>
    <source>
        <strain evidence="13">Tucson 14030-0811.24</strain>
    </source>
</reference>
<dbReference type="eggNOG" id="KOG3656">
    <property type="taxonomic scope" value="Eukaryota"/>
</dbReference>
<gene>
    <name evidence="12" type="primary">Dwil\GK13031</name>
    <name evidence="12" type="ORF">Dwil_GK13031</name>
</gene>
<dbReference type="InterPro" id="IPR000611">
    <property type="entry name" value="NPY_rcpt"/>
</dbReference>
<sequence>MNIDTRQALSYLATYWHQKANQLNMMVININGKRYGGPKPINLLLKQIVTVNQTETEPLLSDINTEDKLNDFSRGSSNSDSFQLLSERNAFDYLDLEVATVTQATSIKMIENSTMANASSYNATYNTSSLDPVLIERFLRNRAIDNPWFHILISLYIVLIIFGAVGNILVVIAVVRKPIMRTARNLFILNLATSDLLLCVVTMPLTLVEIVFKYWPFGSCSILCRTIGLLQALCIFVSTISITAIAFDRYQVIVYPTRDSLQVVGAFSILVCIWLLALLLATPMFIFKKLISTETPKLLQQIGLQESITFCIEDWPINNGRFYYSIFSLCVQYLVPILIVSMAYFGIYNKLRSRITVVTVQSSAQRRVERGRRMKRTKCLLISIAIIFGVSWMPLNIFNLYADMQRGAVTQNMLVIYAICHMIGMSSACSNPLLYGWLNENFRSNMQAVAARRRRKHGADMSKGELELLDHSCQAIAASKRGPGACGGCGCCVGCGGGGDGDCENGINGISMATTDFVTGHRNGGSRLRSAVTESVALTENPMPTEIAMDLIIPTEQSKLMPRSP</sequence>
<dbReference type="STRING" id="7260.B4NHE1"/>
<evidence type="ECO:0000256" key="3">
    <source>
        <dbReference type="ARBA" id="ARBA00022692"/>
    </source>
</evidence>
<dbReference type="PANTHER" id="PTHR24235:SF30">
    <property type="entry name" value="NEUROPEPTIDE F RECEPTOR"/>
    <property type="match status" value="1"/>
</dbReference>
<dbReference type="PROSITE" id="PS00237">
    <property type="entry name" value="G_PROTEIN_RECEP_F1_1"/>
    <property type="match status" value="1"/>
</dbReference>
<comment type="subcellular location">
    <subcellularLocation>
        <location evidence="1">Membrane</location>
        <topology evidence="1">Multi-pass membrane protein</topology>
    </subcellularLocation>
</comment>
<feature type="transmembrane region" description="Helical" evidence="10">
    <location>
        <begin position="379"/>
        <end position="402"/>
    </location>
</feature>
<evidence type="ECO:0000256" key="7">
    <source>
        <dbReference type="ARBA" id="ARBA00023170"/>
    </source>
</evidence>
<keyword evidence="5 9" id="KW-0297">G-protein coupled receptor</keyword>
<evidence type="ECO:0000256" key="6">
    <source>
        <dbReference type="ARBA" id="ARBA00023136"/>
    </source>
</evidence>